<reference evidence="2" key="1">
    <citation type="submission" date="2021-02" db="EMBL/GenBank/DDBJ databases">
        <authorList>
            <person name="Nowell W R."/>
        </authorList>
    </citation>
    <scope>NUCLEOTIDE SEQUENCE</scope>
</reference>
<dbReference type="Proteomes" id="UP000663854">
    <property type="component" value="Unassembled WGS sequence"/>
</dbReference>
<comment type="caution">
    <text evidence="2">The sequence shown here is derived from an EMBL/GenBank/DDBJ whole genome shotgun (WGS) entry which is preliminary data.</text>
</comment>
<dbReference type="SUPFAM" id="SSF49870">
    <property type="entry name" value="Osmotin, thaumatin-like protein"/>
    <property type="match status" value="1"/>
</dbReference>
<evidence type="ECO:0000313" key="1">
    <source>
        <dbReference type="EMBL" id="CAF1170599.1"/>
    </source>
</evidence>
<dbReference type="EMBL" id="CAJNOH010001063">
    <property type="protein sequence ID" value="CAF1170599.1"/>
    <property type="molecule type" value="Genomic_DNA"/>
</dbReference>
<protein>
    <submittedName>
        <fullName evidence="2">Uncharacterized protein</fullName>
    </submittedName>
</protein>
<evidence type="ECO:0000313" key="2">
    <source>
        <dbReference type="EMBL" id="CAF1424348.1"/>
    </source>
</evidence>
<dbReference type="EMBL" id="CAJNOL010001824">
    <property type="protein sequence ID" value="CAF1424348.1"/>
    <property type="molecule type" value="Genomic_DNA"/>
</dbReference>
<proteinExistence type="predicted"/>
<dbReference type="Proteomes" id="UP000663870">
    <property type="component" value="Unassembled WGS sequence"/>
</dbReference>
<sequence length="150" mass="16652">MGFIFRLAILFIIGAVVVSGITIEFHNGLGFPIQLVVTQNNVAPRQVTTIPTGRYFSYYCPQGFAGNFKHGWAGKGVTLFEISVRTHDANTYYDLSVIDGFNLPMKVYAPDGTRIQALHSQAPDAYLYPTDDSKTHGLRGDGKFVVVFEW</sequence>
<gene>
    <name evidence="2" type="ORF">JXQ802_LOCUS36049</name>
    <name evidence="1" type="ORF">PYM288_LOCUS23253</name>
</gene>
<dbReference type="AlphaFoldDB" id="A0A815MH60"/>
<organism evidence="2 3">
    <name type="scientific">Rotaria sordida</name>
    <dbReference type="NCBI Taxonomy" id="392033"/>
    <lineage>
        <taxon>Eukaryota</taxon>
        <taxon>Metazoa</taxon>
        <taxon>Spiralia</taxon>
        <taxon>Gnathifera</taxon>
        <taxon>Rotifera</taxon>
        <taxon>Eurotatoria</taxon>
        <taxon>Bdelloidea</taxon>
        <taxon>Philodinida</taxon>
        <taxon>Philodinidae</taxon>
        <taxon>Rotaria</taxon>
    </lineage>
</organism>
<evidence type="ECO:0000313" key="3">
    <source>
        <dbReference type="Proteomes" id="UP000663870"/>
    </source>
</evidence>
<keyword evidence="3" id="KW-1185">Reference proteome</keyword>
<name>A0A815MH60_9BILA</name>
<accession>A0A815MH60</accession>
<dbReference type="Gene3D" id="2.60.110.10">
    <property type="entry name" value="Thaumatin"/>
    <property type="match status" value="1"/>
</dbReference>
<dbReference type="InterPro" id="IPR037176">
    <property type="entry name" value="Osmotin/thaumatin-like_sf"/>
</dbReference>